<proteinExistence type="predicted"/>
<evidence type="ECO:0000313" key="2">
    <source>
        <dbReference type="EMBL" id="GLQ89768.1"/>
    </source>
</evidence>
<name>A0ABQ5XFA7_9GAMM</name>
<organism evidence="2 3">
    <name type="scientific">Dyella flagellata</name>
    <dbReference type="NCBI Taxonomy" id="1867833"/>
    <lineage>
        <taxon>Bacteria</taxon>
        <taxon>Pseudomonadati</taxon>
        <taxon>Pseudomonadota</taxon>
        <taxon>Gammaproteobacteria</taxon>
        <taxon>Lysobacterales</taxon>
        <taxon>Rhodanobacteraceae</taxon>
        <taxon>Dyella</taxon>
    </lineage>
</organism>
<reference evidence="3" key="1">
    <citation type="journal article" date="2019" name="Int. J. Syst. Evol. Microbiol.">
        <title>The Global Catalogue of Microorganisms (GCM) 10K type strain sequencing project: providing services to taxonomists for standard genome sequencing and annotation.</title>
        <authorList>
            <consortium name="The Broad Institute Genomics Platform"/>
            <consortium name="The Broad Institute Genome Sequencing Center for Infectious Disease"/>
            <person name="Wu L."/>
            <person name="Ma J."/>
        </authorList>
    </citation>
    <scope>NUCLEOTIDE SEQUENCE [LARGE SCALE GENOMIC DNA]</scope>
    <source>
        <strain evidence="3">NBRC 111981</strain>
    </source>
</reference>
<accession>A0ABQ5XFA7</accession>
<evidence type="ECO:0000313" key="3">
    <source>
        <dbReference type="Proteomes" id="UP001156627"/>
    </source>
</evidence>
<dbReference type="EMBL" id="BSOA01000043">
    <property type="protein sequence ID" value="GLQ89768.1"/>
    <property type="molecule type" value="Genomic_DNA"/>
</dbReference>
<feature type="region of interest" description="Disordered" evidence="1">
    <location>
        <begin position="243"/>
        <end position="264"/>
    </location>
</feature>
<dbReference type="Proteomes" id="UP001156627">
    <property type="component" value="Unassembled WGS sequence"/>
</dbReference>
<evidence type="ECO:0000256" key="1">
    <source>
        <dbReference type="SAM" id="MobiDB-lite"/>
    </source>
</evidence>
<comment type="caution">
    <text evidence="2">The sequence shown here is derived from an EMBL/GenBank/DDBJ whole genome shotgun (WGS) entry which is preliminary data.</text>
</comment>
<keyword evidence="3" id="KW-1185">Reference proteome</keyword>
<sequence>MNSKGIVSRSQSALQTIGNGVGDFVANATGGPISLAEGSFPAITNLIEINDPVNGSNTYSLQLNSNFFTVTDSSVCNDCTGWVQFVYQNMPNSGVAYGSLWYILLNQTSCPSSAWELYYGNCFLSYYVSVPMQPIAGLSNIRVYGQTANGTDSMTVAVGSTLYTVNQPSVLGDFSSAWQSAEYNIFGVGSYAAVGFNDGVSFSVLTSIANGTTNAPSCSSTSYTGETSALNLTSPCSTNGGTLPSISFTEGNGGGTAAPIAPTP</sequence>
<gene>
    <name evidence="2" type="ORF">GCM10007898_33430</name>
</gene>
<protein>
    <submittedName>
        <fullName evidence="2">Uncharacterized protein</fullName>
    </submittedName>
</protein>